<dbReference type="CDD" id="cd07971">
    <property type="entry name" value="OBF_DNA_ligase_LigD"/>
    <property type="match status" value="1"/>
</dbReference>
<dbReference type="Gene3D" id="3.30.470.30">
    <property type="entry name" value="DNA ligase/mRNA capping enzyme"/>
    <property type="match status" value="1"/>
</dbReference>
<evidence type="ECO:0000313" key="5">
    <source>
        <dbReference type="EMBL" id="RCX20521.1"/>
    </source>
</evidence>
<dbReference type="InterPro" id="IPR012309">
    <property type="entry name" value="DNA_ligase_ATP-dep_C"/>
</dbReference>
<dbReference type="GO" id="GO:0003677">
    <property type="term" value="F:DNA binding"/>
    <property type="evidence" value="ECO:0007669"/>
    <property type="project" value="InterPro"/>
</dbReference>
<dbReference type="InterPro" id="IPR012340">
    <property type="entry name" value="NA-bd_OB-fold"/>
</dbReference>
<dbReference type="RefSeq" id="WP_114496593.1">
    <property type="nucleotide sequence ID" value="NZ_QPJW01000003.1"/>
</dbReference>
<dbReference type="GO" id="GO:0006303">
    <property type="term" value="P:double-strand break repair via nonhomologous end joining"/>
    <property type="evidence" value="ECO:0007669"/>
    <property type="project" value="TreeGrafter"/>
</dbReference>
<dbReference type="Gene3D" id="2.40.50.140">
    <property type="entry name" value="Nucleic acid-binding proteins"/>
    <property type="match status" value="1"/>
</dbReference>
<sequence>MKLQPVIPFEPVRAHDFPHGDDWIAQVKWDGVRMLTYYDGREVRLINRKGNDRTLQYPEFTDVPAYCSANSVILDGEMIALAGGKPSFHEVMRRDSLRRGQEIAFAASRIPAIYMIFDVLYYDGEWVTGLPLSRRQQLLQDIVTPHERLQLVPNVTNAESLFTVMKQQGWEGIVCKRLDSTYAIGGKDSRWCKLKLAHDLYAVIGGVTYRDGRVNALLLGLYDEEGRFIYIGHAGTGKWKAGDWVTMTETASRLRTASRPFANTPDRIKGAEWIDPQLTVKVQFLEWTPGGTMRHPVIQGWANVPPEACIVSQSI</sequence>
<dbReference type="GO" id="GO:0003910">
    <property type="term" value="F:DNA ligase (ATP) activity"/>
    <property type="evidence" value="ECO:0007669"/>
    <property type="project" value="UniProtKB-EC"/>
</dbReference>
<name>A0A369BGI1_9BACL</name>
<gene>
    <name evidence="5" type="ORF">DFP94_103252</name>
</gene>
<dbReference type="Gene3D" id="3.30.1490.70">
    <property type="match status" value="1"/>
</dbReference>
<dbReference type="GO" id="GO:0006310">
    <property type="term" value="P:DNA recombination"/>
    <property type="evidence" value="ECO:0007669"/>
    <property type="project" value="InterPro"/>
</dbReference>
<keyword evidence="2" id="KW-0436">Ligase</keyword>
<organism evidence="5 6">
    <name type="scientific">Fontibacillus phaseoli</name>
    <dbReference type="NCBI Taxonomy" id="1416533"/>
    <lineage>
        <taxon>Bacteria</taxon>
        <taxon>Bacillati</taxon>
        <taxon>Bacillota</taxon>
        <taxon>Bacilli</taxon>
        <taxon>Bacillales</taxon>
        <taxon>Paenibacillaceae</taxon>
        <taxon>Fontibacillus</taxon>
    </lineage>
</organism>
<dbReference type="InterPro" id="IPR012310">
    <property type="entry name" value="DNA_ligase_ATP-dep_cent"/>
</dbReference>
<dbReference type="EC" id="6.5.1.1" evidence="1"/>
<dbReference type="OrthoDB" id="9802472at2"/>
<dbReference type="SUPFAM" id="SSF56091">
    <property type="entry name" value="DNA ligase/mRNA capping enzyme, catalytic domain"/>
    <property type="match status" value="1"/>
</dbReference>
<dbReference type="PANTHER" id="PTHR45997">
    <property type="entry name" value="DNA LIGASE 4"/>
    <property type="match status" value="1"/>
</dbReference>
<dbReference type="InterPro" id="IPR016059">
    <property type="entry name" value="DNA_ligase_ATP-dep_CS"/>
</dbReference>
<evidence type="ECO:0000256" key="1">
    <source>
        <dbReference type="ARBA" id="ARBA00012727"/>
    </source>
</evidence>
<comment type="catalytic activity">
    <reaction evidence="3">
        <text>ATP + (deoxyribonucleotide)n-3'-hydroxyl + 5'-phospho-(deoxyribonucleotide)m = (deoxyribonucleotide)n+m + AMP + diphosphate.</text>
        <dbReference type="EC" id="6.5.1.1"/>
    </reaction>
</comment>
<dbReference type="PANTHER" id="PTHR45997:SF1">
    <property type="entry name" value="DNA LIGASE 4"/>
    <property type="match status" value="1"/>
</dbReference>
<evidence type="ECO:0000313" key="6">
    <source>
        <dbReference type="Proteomes" id="UP000253090"/>
    </source>
</evidence>
<keyword evidence="6" id="KW-1185">Reference proteome</keyword>
<dbReference type="GO" id="GO:0005524">
    <property type="term" value="F:ATP binding"/>
    <property type="evidence" value="ECO:0007669"/>
    <property type="project" value="InterPro"/>
</dbReference>
<protein>
    <recommendedName>
        <fullName evidence="1">DNA ligase (ATP)</fullName>
        <ecNumber evidence="1">6.5.1.1</ecNumber>
    </recommendedName>
</protein>
<evidence type="ECO:0000256" key="3">
    <source>
        <dbReference type="ARBA" id="ARBA00034003"/>
    </source>
</evidence>
<dbReference type="SUPFAM" id="SSF50249">
    <property type="entry name" value="Nucleic acid-binding proteins"/>
    <property type="match status" value="1"/>
</dbReference>
<dbReference type="AlphaFoldDB" id="A0A369BGI1"/>
<comment type="caution">
    <text evidence="5">The sequence shown here is derived from an EMBL/GenBank/DDBJ whole genome shotgun (WGS) entry which is preliminary data.</text>
</comment>
<feature type="domain" description="ATP-dependent DNA ligase family profile" evidence="4">
    <location>
        <begin position="105"/>
        <end position="223"/>
    </location>
</feature>
<evidence type="ECO:0000259" key="4">
    <source>
        <dbReference type="PROSITE" id="PS50160"/>
    </source>
</evidence>
<dbReference type="Pfam" id="PF04679">
    <property type="entry name" value="DNA_ligase_A_C"/>
    <property type="match status" value="1"/>
</dbReference>
<dbReference type="PROSITE" id="PS00697">
    <property type="entry name" value="DNA_LIGASE_A1"/>
    <property type="match status" value="1"/>
</dbReference>
<dbReference type="Proteomes" id="UP000253090">
    <property type="component" value="Unassembled WGS sequence"/>
</dbReference>
<dbReference type="Pfam" id="PF01068">
    <property type="entry name" value="DNA_ligase_A_M"/>
    <property type="match status" value="1"/>
</dbReference>
<dbReference type="GO" id="GO:0006297">
    <property type="term" value="P:nucleotide-excision repair, DNA gap filling"/>
    <property type="evidence" value="ECO:0007669"/>
    <property type="project" value="TreeGrafter"/>
</dbReference>
<dbReference type="InterPro" id="IPR029710">
    <property type="entry name" value="LIG4"/>
</dbReference>
<reference evidence="5 6" key="1">
    <citation type="submission" date="2018-07" db="EMBL/GenBank/DDBJ databases">
        <title>Genomic Encyclopedia of Type Strains, Phase III (KMG-III): the genomes of soil and plant-associated and newly described type strains.</title>
        <authorList>
            <person name="Whitman W."/>
        </authorList>
    </citation>
    <scope>NUCLEOTIDE SEQUENCE [LARGE SCALE GENOMIC DNA]</scope>
    <source>
        <strain evidence="5 6">CECT 8333</strain>
    </source>
</reference>
<proteinExistence type="predicted"/>
<accession>A0A369BGI1</accession>
<dbReference type="PROSITE" id="PS50160">
    <property type="entry name" value="DNA_LIGASE_A3"/>
    <property type="match status" value="1"/>
</dbReference>
<dbReference type="EMBL" id="QPJW01000003">
    <property type="protein sequence ID" value="RCX20521.1"/>
    <property type="molecule type" value="Genomic_DNA"/>
</dbReference>
<evidence type="ECO:0000256" key="2">
    <source>
        <dbReference type="ARBA" id="ARBA00022598"/>
    </source>
</evidence>
<dbReference type="CDD" id="cd07906">
    <property type="entry name" value="Adenylation_DNA_ligase_LigD_LigC"/>
    <property type="match status" value="1"/>
</dbReference>